<gene>
    <name evidence="1" type="ORF">MINT15_39420</name>
</gene>
<reference evidence="1 2" key="1">
    <citation type="submission" date="2014-10" db="EMBL/GenBank/DDBJ databases">
        <title>Genome sequence of Micropolyspora internatus JCM3315.</title>
        <authorList>
            <person name="Shin S.-K."/>
            <person name="Yi H."/>
        </authorList>
    </citation>
    <scope>NUCLEOTIDE SEQUENCE [LARGE SCALE GENOMIC DNA]</scope>
    <source>
        <strain evidence="1 2">JCM 3315</strain>
    </source>
</reference>
<dbReference type="AlphaFoldDB" id="A0A837D8M7"/>
<protein>
    <submittedName>
        <fullName evidence="1">Uncharacterized protein</fullName>
    </submittedName>
</protein>
<evidence type="ECO:0000313" key="1">
    <source>
        <dbReference type="EMBL" id="KHF42136.1"/>
    </source>
</evidence>
<comment type="caution">
    <text evidence="1">The sequence shown here is derived from an EMBL/GenBank/DDBJ whole genome shotgun (WGS) entry which is preliminary data.</text>
</comment>
<name>A0A837D8M7_9PSEU</name>
<sequence>MGVDRSVPPRRSRVIGKVMRADGRALCGKRRGRGRHAQARAFGRVVAGKASCALRTEVLPPLPPGWARPFGG</sequence>
<proteinExistence type="predicted"/>
<dbReference type="Proteomes" id="UP000030848">
    <property type="component" value="Unassembled WGS sequence"/>
</dbReference>
<dbReference type="EMBL" id="JRZE01000008">
    <property type="protein sequence ID" value="KHF42136.1"/>
    <property type="molecule type" value="Genomic_DNA"/>
</dbReference>
<accession>A0A837D8M7</accession>
<organism evidence="1 2">
    <name type="scientific">Saccharomonospora viridis</name>
    <dbReference type="NCBI Taxonomy" id="1852"/>
    <lineage>
        <taxon>Bacteria</taxon>
        <taxon>Bacillati</taxon>
        <taxon>Actinomycetota</taxon>
        <taxon>Actinomycetes</taxon>
        <taxon>Pseudonocardiales</taxon>
        <taxon>Pseudonocardiaceae</taxon>
        <taxon>Saccharomonospora</taxon>
    </lineage>
</organism>
<evidence type="ECO:0000313" key="2">
    <source>
        <dbReference type="Proteomes" id="UP000030848"/>
    </source>
</evidence>